<reference evidence="2 3" key="1">
    <citation type="submission" date="2019-10" db="EMBL/GenBank/DDBJ databases">
        <title>Assembly and Annotation for the nematode Trichostrongylus colubriformis.</title>
        <authorList>
            <person name="Martin J."/>
        </authorList>
    </citation>
    <scope>NUCLEOTIDE SEQUENCE [LARGE SCALE GENOMIC DNA]</scope>
    <source>
        <strain evidence="2">G859</strain>
        <tissue evidence="2">Whole worm</tissue>
    </source>
</reference>
<comment type="caution">
    <text evidence="2">The sequence shown here is derived from an EMBL/GenBank/DDBJ whole genome shotgun (WGS) entry which is preliminary data.</text>
</comment>
<keyword evidence="3" id="KW-1185">Reference proteome</keyword>
<accession>A0AAN8FNR2</accession>
<gene>
    <name evidence="2" type="ORF">GCK32_007266</name>
</gene>
<evidence type="ECO:0000313" key="3">
    <source>
        <dbReference type="Proteomes" id="UP001331761"/>
    </source>
</evidence>
<evidence type="ECO:0000313" key="2">
    <source>
        <dbReference type="EMBL" id="KAK5982237.1"/>
    </source>
</evidence>
<dbReference type="AlphaFoldDB" id="A0AAN8FNR2"/>
<organism evidence="2 3">
    <name type="scientific">Trichostrongylus colubriformis</name>
    <name type="common">Black scour worm</name>
    <dbReference type="NCBI Taxonomy" id="6319"/>
    <lineage>
        <taxon>Eukaryota</taxon>
        <taxon>Metazoa</taxon>
        <taxon>Ecdysozoa</taxon>
        <taxon>Nematoda</taxon>
        <taxon>Chromadorea</taxon>
        <taxon>Rhabditida</taxon>
        <taxon>Rhabditina</taxon>
        <taxon>Rhabditomorpha</taxon>
        <taxon>Strongyloidea</taxon>
        <taxon>Trichostrongylidae</taxon>
        <taxon>Trichostrongylus</taxon>
    </lineage>
</organism>
<dbReference type="EMBL" id="WIXE01005378">
    <property type="protein sequence ID" value="KAK5982237.1"/>
    <property type="molecule type" value="Genomic_DNA"/>
</dbReference>
<dbReference type="Proteomes" id="UP001331761">
    <property type="component" value="Unassembled WGS sequence"/>
</dbReference>
<feature type="signal peptide" evidence="1">
    <location>
        <begin position="1"/>
        <end position="17"/>
    </location>
</feature>
<keyword evidence="1" id="KW-0732">Signal</keyword>
<name>A0AAN8FNR2_TRICO</name>
<evidence type="ECO:0000256" key="1">
    <source>
        <dbReference type="SAM" id="SignalP"/>
    </source>
</evidence>
<sequence>MFLVLIVLAVTIANICGESERCCFMPQTLKGTGSEKLHDKCITSIPKTNKNITAILNCDPDMELTFYSINECWVYDPTWDDDLASEALKEALKRNSTESDFKIYRKRYFKKDEVNATTMVQAVVQTLSDVRPYWEEKICFSSKKDLRTIPPYAYYGCNGIFFAKEKYDVLRVVCLYKEKRVNNKWHKYKNIELNLDN</sequence>
<proteinExistence type="predicted"/>
<feature type="chain" id="PRO_5043005065" evidence="1">
    <location>
        <begin position="18"/>
        <end position="197"/>
    </location>
</feature>
<protein>
    <submittedName>
        <fullName evidence="2">Uncharacterized protein</fullName>
    </submittedName>
</protein>